<dbReference type="PANTHER" id="PTHR43612">
    <property type="entry name" value="TRIFUNCTIONAL ENZYME SUBUNIT ALPHA"/>
    <property type="match status" value="1"/>
</dbReference>
<keyword evidence="5" id="KW-0276">Fatty acid metabolism</keyword>
<dbReference type="FunFam" id="3.40.50.720:FF:000009">
    <property type="entry name" value="Fatty oxidation complex, alpha subunit"/>
    <property type="match status" value="1"/>
</dbReference>
<dbReference type="GO" id="GO:0004300">
    <property type="term" value="F:enoyl-CoA hydratase activity"/>
    <property type="evidence" value="ECO:0007669"/>
    <property type="project" value="UniProtKB-EC"/>
</dbReference>
<dbReference type="GO" id="GO:0016509">
    <property type="term" value="F:long-chain (3S)-3-hydroxyacyl-CoA dehydrogenase (NAD+) activity"/>
    <property type="evidence" value="ECO:0007669"/>
    <property type="project" value="TreeGrafter"/>
</dbReference>
<dbReference type="Gene3D" id="3.40.50.720">
    <property type="entry name" value="NAD(P)-binding Rossmann-like Domain"/>
    <property type="match status" value="1"/>
</dbReference>
<evidence type="ECO:0000256" key="5">
    <source>
        <dbReference type="ARBA" id="ARBA00022832"/>
    </source>
</evidence>
<proteinExistence type="inferred from homology"/>
<dbReference type="InterPro" id="IPR008927">
    <property type="entry name" value="6-PGluconate_DH-like_C_sf"/>
</dbReference>
<evidence type="ECO:0000313" key="15">
    <source>
        <dbReference type="EMBL" id="SJM36677.1"/>
    </source>
</evidence>
<keyword evidence="8" id="KW-0520">NAD</keyword>
<dbReference type="EC" id="4.2.1.17" evidence="4"/>
<dbReference type="InterPro" id="IPR001753">
    <property type="entry name" value="Enoyl-CoA_hydra/iso"/>
</dbReference>
<feature type="domain" description="3-hydroxyacyl-CoA dehydrogenase C-terminal" evidence="13">
    <location>
        <begin position="510"/>
        <end position="610"/>
    </location>
</feature>
<reference evidence="16" key="1">
    <citation type="submission" date="2017-02" db="EMBL/GenBank/DDBJ databases">
        <authorList>
            <person name="Mornico D."/>
        </authorList>
    </citation>
    <scope>NUCLEOTIDE SEQUENCE [LARGE SCALE GENOMIC DNA]</scope>
</reference>
<keyword evidence="16" id="KW-1185">Reference proteome</keyword>
<keyword evidence="10" id="KW-0456">Lyase</keyword>
<evidence type="ECO:0000256" key="1">
    <source>
        <dbReference type="ARBA" id="ARBA00005005"/>
    </source>
</evidence>
<evidence type="ECO:0000256" key="2">
    <source>
        <dbReference type="ARBA" id="ARBA00007005"/>
    </source>
</evidence>
<dbReference type="Pfam" id="PF02737">
    <property type="entry name" value="3HCDH_N"/>
    <property type="match status" value="1"/>
</dbReference>
<dbReference type="STRING" id="1945520.A1019T_00640"/>
<dbReference type="SUPFAM" id="SSF52096">
    <property type="entry name" value="ClpP/crotonase"/>
    <property type="match status" value="1"/>
</dbReference>
<evidence type="ECO:0000256" key="9">
    <source>
        <dbReference type="ARBA" id="ARBA00023098"/>
    </source>
</evidence>
<evidence type="ECO:0000259" key="13">
    <source>
        <dbReference type="Pfam" id="PF00725"/>
    </source>
</evidence>
<dbReference type="InterPro" id="IPR006176">
    <property type="entry name" value="3-OHacyl-CoA_DH_NAD-bd"/>
</dbReference>
<dbReference type="Gene3D" id="1.10.1040.50">
    <property type="match status" value="1"/>
</dbReference>
<evidence type="ECO:0000256" key="6">
    <source>
        <dbReference type="ARBA" id="ARBA00022963"/>
    </source>
</evidence>
<accession>A0A1R4EDW6</accession>
<comment type="similarity">
    <text evidence="3">In the N-terminal section; belongs to the enoyl-CoA hydratase/isomerase family.</text>
</comment>
<dbReference type="EMBL" id="FUGD01000055">
    <property type="protein sequence ID" value="SJM36677.1"/>
    <property type="molecule type" value="Genomic_DNA"/>
</dbReference>
<keyword evidence="7" id="KW-0560">Oxidoreductase</keyword>
<evidence type="ECO:0000256" key="3">
    <source>
        <dbReference type="ARBA" id="ARBA00008750"/>
    </source>
</evidence>
<dbReference type="SUPFAM" id="SSF48179">
    <property type="entry name" value="6-phosphogluconate dehydrogenase C-terminal domain-like"/>
    <property type="match status" value="2"/>
</dbReference>
<dbReference type="UniPathway" id="UPA00659"/>
<organism evidence="15 16">
    <name type="scientific">Psychrobacter pasteurii</name>
    <dbReference type="NCBI Taxonomy" id="1945520"/>
    <lineage>
        <taxon>Bacteria</taxon>
        <taxon>Pseudomonadati</taxon>
        <taxon>Pseudomonadota</taxon>
        <taxon>Gammaproteobacteria</taxon>
        <taxon>Moraxellales</taxon>
        <taxon>Moraxellaceae</taxon>
        <taxon>Psychrobacter</taxon>
    </lineage>
</organism>
<dbReference type="InterPro" id="IPR036291">
    <property type="entry name" value="NAD(P)-bd_dom_sf"/>
</dbReference>
<comment type="similarity">
    <text evidence="2">In the central section; belongs to the 3-hydroxyacyl-CoA dehydrogenase family.</text>
</comment>
<dbReference type="GO" id="GO:0070403">
    <property type="term" value="F:NAD+ binding"/>
    <property type="evidence" value="ECO:0007669"/>
    <property type="project" value="InterPro"/>
</dbReference>
<name>A0A1R4EDW6_9GAMM</name>
<dbReference type="CDD" id="cd06558">
    <property type="entry name" value="crotonase-like"/>
    <property type="match status" value="1"/>
</dbReference>
<feature type="domain" description="3-hydroxyacyl-CoA dehydrogenase NAD binding" evidence="14">
    <location>
        <begin position="329"/>
        <end position="507"/>
    </location>
</feature>
<keyword evidence="9" id="KW-0443">Lipid metabolism</keyword>
<evidence type="ECO:0000256" key="12">
    <source>
        <dbReference type="ARBA" id="ARBA00049556"/>
    </source>
</evidence>
<evidence type="ECO:0000256" key="8">
    <source>
        <dbReference type="ARBA" id="ARBA00023027"/>
    </source>
</evidence>
<comment type="catalytic activity">
    <reaction evidence="12">
        <text>a (3S)-3-hydroxyacyl-CoA + NAD(+) = a 3-oxoacyl-CoA + NADH + H(+)</text>
        <dbReference type="Rhea" id="RHEA:22432"/>
        <dbReference type="ChEBI" id="CHEBI:15378"/>
        <dbReference type="ChEBI" id="CHEBI:57318"/>
        <dbReference type="ChEBI" id="CHEBI:57540"/>
        <dbReference type="ChEBI" id="CHEBI:57945"/>
        <dbReference type="ChEBI" id="CHEBI:90726"/>
        <dbReference type="EC" id="1.1.1.35"/>
    </reaction>
</comment>
<evidence type="ECO:0000256" key="7">
    <source>
        <dbReference type="ARBA" id="ARBA00023002"/>
    </source>
</evidence>
<dbReference type="InterPro" id="IPR050136">
    <property type="entry name" value="FA_oxidation_alpha_subunit"/>
</dbReference>
<dbReference type="PANTHER" id="PTHR43612:SF3">
    <property type="entry name" value="TRIFUNCTIONAL ENZYME SUBUNIT ALPHA, MITOCHONDRIAL"/>
    <property type="match status" value="1"/>
</dbReference>
<gene>
    <name evidence="15" type="primary">fadJ</name>
    <name evidence="15" type="ORF">A1019T_00640</name>
</gene>
<dbReference type="OrthoDB" id="5389341at2"/>
<sequence length="736" mass="79308">MSTSSTMAINKLSDFSAPHFSTELDDGIVTVTIDQTDRKMNVIGDGFNEAFAALTDAFITDEEAKGLILTSGKSTFVVGADIDRLSEVETAEQAFDLVEDLKHSLRKLETANKPVVAAITGTALGGGLELALACHHRIAIDSSKTQLGLPEVKLGLLPGGGGTQRLPRLIGIQKAVELMTQGKALRPKQALEAGLIDALATDKADLIDQAKQWIKDHPEARQPWDNKGFKIPDGNSTHPKSVQVLSVAPAMANQKSHGNYPAVTHILSSVFEGCLTDIDNGLEIESRYFAACVLSPESKNMINTLWTQLNSIKKGQSRPAGFERNKISKVGILGAGMMGAGIAYVAAKAGIEVVLLDSSLENAEKGKGYSTKLLDKAISRGRSADAKKQALLALIQPTTSYEDLKDCELVIEAVFEDIKVKAECTAQAEAVIADSALYASNTSTLPITSLAKASKRPNQFIGLHFFSPVDKMPLVEIIVGEQTDEATLAKAFDFVTQIGKTPIVVNDSRGFYTSRVFGTYVSEGIAMLSEGVHPRSIEVAGLKAGMPMPPLALQDEVSLSLSLKVREQAQQALEAEGKSLNEHPAHAVIKKMVNEFGREGKKTSKGFYDYLEGSDKHLWPELTTHYPVSDNQPEQQELIDRLLYIQANESAKCYEENVVRSVADANVGSLFGWGFAPNHGGTLQFINSVGVEHFVQHSRELAEAYGERFAPAKILVDMAESGKTFGDVVGGGESHD</sequence>
<dbReference type="Pfam" id="PF00378">
    <property type="entry name" value="ECH_1"/>
    <property type="match status" value="1"/>
</dbReference>
<dbReference type="SUPFAM" id="SSF51735">
    <property type="entry name" value="NAD(P)-binding Rossmann-fold domains"/>
    <property type="match status" value="1"/>
</dbReference>
<evidence type="ECO:0000256" key="10">
    <source>
        <dbReference type="ARBA" id="ARBA00023239"/>
    </source>
</evidence>
<evidence type="ECO:0000259" key="14">
    <source>
        <dbReference type="Pfam" id="PF02737"/>
    </source>
</evidence>
<evidence type="ECO:0000313" key="16">
    <source>
        <dbReference type="Proteomes" id="UP000188169"/>
    </source>
</evidence>
<dbReference type="RefSeq" id="WP_077448076.1">
    <property type="nucleotide sequence ID" value="NZ_FUGD01000055.1"/>
</dbReference>
<dbReference type="GO" id="GO:0006635">
    <property type="term" value="P:fatty acid beta-oxidation"/>
    <property type="evidence" value="ECO:0007669"/>
    <property type="project" value="UniProtKB-UniPathway"/>
</dbReference>
<comment type="pathway">
    <text evidence="1">Lipid metabolism; fatty acid beta-oxidation.</text>
</comment>
<evidence type="ECO:0000256" key="11">
    <source>
        <dbReference type="ARBA" id="ARBA00023268"/>
    </source>
</evidence>
<protein>
    <recommendedName>
        <fullName evidence="4">enoyl-CoA hydratase</fullName>
        <ecNumber evidence="4">4.2.1.17</ecNumber>
    </recommendedName>
</protein>
<keyword evidence="11" id="KW-0511">Multifunctional enzyme</keyword>
<dbReference type="Pfam" id="PF00725">
    <property type="entry name" value="3HCDH"/>
    <property type="match status" value="1"/>
</dbReference>
<dbReference type="Gene3D" id="3.90.226.10">
    <property type="entry name" value="2-enoyl-CoA Hydratase, Chain A, domain 1"/>
    <property type="match status" value="1"/>
</dbReference>
<evidence type="ECO:0000256" key="4">
    <source>
        <dbReference type="ARBA" id="ARBA00012076"/>
    </source>
</evidence>
<dbReference type="InterPro" id="IPR029045">
    <property type="entry name" value="ClpP/crotonase-like_dom_sf"/>
</dbReference>
<keyword evidence="6" id="KW-0442">Lipid degradation</keyword>
<dbReference type="FunFam" id="3.90.226.10:FF:000011">
    <property type="entry name" value="Fatty acid oxidation complex subunit alpha"/>
    <property type="match status" value="1"/>
</dbReference>
<dbReference type="InterPro" id="IPR006108">
    <property type="entry name" value="3HC_DH_C"/>
</dbReference>
<dbReference type="Proteomes" id="UP000188169">
    <property type="component" value="Unassembled WGS sequence"/>
</dbReference>
<dbReference type="AlphaFoldDB" id="A0A1R4EDW6"/>